<feature type="transmembrane region" description="Helical" evidence="7">
    <location>
        <begin position="257"/>
        <end position="280"/>
    </location>
</feature>
<evidence type="ECO:0000256" key="2">
    <source>
        <dbReference type="ARBA" id="ARBA00022475"/>
    </source>
</evidence>
<dbReference type="PANTHER" id="PTHR30250:SF11">
    <property type="entry name" value="O-ANTIGEN TRANSPORTER-RELATED"/>
    <property type="match status" value="1"/>
</dbReference>
<gene>
    <name evidence="8" type="ORF">MANAM107_05060</name>
</gene>
<dbReference type="PANTHER" id="PTHR30250">
    <property type="entry name" value="PST FAMILY PREDICTED COLANIC ACID TRANSPORTER"/>
    <property type="match status" value="1"/>
</dbReference>
<evidence type="ECO:0000256" key="7">
    <source>
        <dbReference type="SAM" id="Phobius"/>
    </source>
</evidence>
<accession>A0ABM7U830</accession>
<keyword evidence="5 7" id="KW-0472">Membrane</keyword>
<feature type="transmembrane region" description="Helical" evidence="7">
    <location>
        <begin position="301"/>
        <end position="324"/>
    </location>
</feature>
<evidence type="ECO:0000313" key="8">
    <source>
        <dbReference type="EMBL" id="BDA63672.1"/>
    </source>
</evidence>
<proteinExistence type="predicted"/>
<feature type="transmembrane region" description="Helical" evidence="7">
    <location>
        <begin position="100"/>
        <end position="119"/>
    </location>
</feature>
<dbReference type="InterPro" id="IPR050833">
    <property type="entry name" value="Poly_Biosynth_Transport"/>
</dbReference>
<dbReference type="RefSeq" id="WP_223910704.1">
    <property type="nucleotide sequence ID" value="NZ_AP025017.1"/>
</dbReference>
<feature type="transmembrane region" description="Helical" evidence="7">
    <location>
        <begin position="336"/>
        <end position="359"/>
    </location>
</feature>
<keyword evidence="3 7" id="KW-0812">Transmembrane</keyword>
<feature type="transmembrane region" description="Helical" evidence="7">
    <location>
        <begin position="399"/>
        <end position="418"/>
    </location>
</feature>
<keyword evidence="4 7" id="KW-1133">Transmembrane helix</keyword>
<feature type="transmembrane region" description="Helical" evidence="7">
    <location>
        <begin position="371"/>
        <end position="393"/>
    </location>
</feature>
<evidence type="ECO:0000256" key="4">
    <source>
        <dbReference type="ARBA" id="ARBA00022989"/>
    </source>
</evidence>
<evidence type="ECO:0000256" key="6">
    <source>
        <dbReference type="SAM" id="MobiDB-lite"/>
    </source>
</evidence>
<dbReference type="EMBL" id="AP025017">
    <property type="protein sequence ID" value="BDA63672.1"/>
    <property type="molecule type" value="Genomic_DNA"/>
</dbReference>
<comment type="subcellular location">
    <subcellularLocation>
        <location evidence="1">Cell membrane</location>
        <topology evidence="1">Multi-pass membrane protein</topology>
    </subcellularLocation>
</comment>
<dbReference type="Proteomes" id="UP000824496">
    <property type="component" value="Chromosome"/>
</dbReference>
<evidence type="ECO:0000313" key="9">
    <source>
        <dbReference type="Proteomes" id="UP000824496"/>
    </source>
</evidence>
<evidence type="ECO:0000256" key="5">
    <source>
        <dbReference type="ARBA" id="ARBA00023136"/>
    </source>
</evidence>
<feature type="transmembrane region" description="Helical" evidence="7">
    <location>
        <begin position="125"/>
        <end position="146"/>
    </location>
</feature>
<evidence type="ECO:0000256" key="1">
    <source>
        <dbReference type="ARBA" id="ARBA00004651"/>
    </source>
</evidence>
<reference evidence="8 9" key="1">
    <citation type="submission" date="2021-08" db="EMBL/GenBank/DDBJ databases">
        <title>Whole genome sequence of novel Actinomyces species strain MAS-1.</title>
        <authorList>
            <person name="Saito M."/>
            <person name="Kuwahara N."/>
            <person name="Takizawa T."/>
            <person name="Gotouda H."/>
            <person name="Ochiai T."/>
        </authorList>
    </citation>
    <scope>NUCLEOTIDE SEQUENCE [LARGE SCALE GENOMIC DNA]</scope>
    <source>
        <strain evidence="8 9">MAS-1</strain>
    </source>
</reference>
<evidence type="ECO:0000256" key="3">
    <source>
        <dbReference type="ARBA" id="ARBA00022692"/>
    </source>
</evidence>
<organism evidence="8 9">
    <name type="scientific">Actinomyces capricornis</name>
    <dbReference type="NCBI Taxonomy" id="2755559"/>
    <lineage>
        <taxon>Bacteria</taxon>
        <taxon>Bacillati</taxon>
        <taxon>Actinomycetota</taxon>
        <taxon>Actinomycetes</taxon>
        <taxon>Actinomycetales</taxon>
        <taxon>Actinomycetaceae</taxon>
        <taxon>Actinomyces</taxon>
    </lineage>
</organism>
<keyword evidence="9" id="KW-1185">Reference proteome</keyword>
<sequence>MPQPLASDPREPGRADEGERAGGLSLRTNMLWNTGGSITRLVCNYLVTIAVVRLSRGFDANGVLTLATTVSSLAIPFAEFRLRTLQVTDVTGERSSREYVGLRVLTSLIAFALGVAYSLATNGWASLGVITLYLVYSIITTFIEGFHAIDQRHRRMDYIGLSYILQGVTTLAVFCIGLWLTNSLEVAVGLMAVAVAGVAILYDVPRTIRFEPLRPIIARRPALAVLASLLPLVLAQVASSAVLAIPRQQLAHDMGEGALGIYSSIAAPAVIVQMGAVYVYSPLMGEFAKAFQSDKRAGLRLLGKTVLALIAVTALISIALLFLGRPILWLMFGDKVLPYIGLLQPTILCTLMTAFAWFFNDLLLALRDFKASFLGNAAAVAVTLVFSSIMVAAFGMNGVSWVGVAAYGTAVAVLAAFFTRDYRRLRA</sequence>
<evidence type="ECO:0008006" key="10">
    <source>
        <dbReference type="Google" id="ProtNLM"/>
    </source>
</evidence>
<name>A0ABM7U830_9ACTO</name>
<feature type="transmembrane region" description="Helical" evidence="7">
    <location>
        <begin position="186"/>
        <end position="202"/>
    </location>
</feature>
<feature type="transmembrane region" description="Helical" evidence="7">
    <location>
        <begin position="223"/>
        <end position="245"/>
    </location>
</feature>
<feature type="compositionally biased region" description="Basic and acidic residues" evidence="6">
    <location>
        <begin position="8"/>
        <end position="20"/>
    </location>
</feature>
<keyword evidence="2" id="KW-1003">Cell membrane</keyword>
<feature type="transmembrane region" description="Helical" evidence="7">
    <location>
        <begin position="158"/>
        <end position="180"/>
    </location>
</feature>
<feature type="region of interest" description="Disordered" evidence="6">
    <location>
        <begin position="1"/>
        <end position="20"/>
    </location>
</feature>
<protein>
    <recommendedName>
        <fullName evidence="10">Polysaccharide biosynthesis protein</fullName>
    </recommendedName>
</protein>